<dbReference type="InterPro" id="IPR027417">
    <property type="entry name" value="P-loop_NTPase"/>
</dbReference>
<evidence type="ECO:0000256" key="1">
    <source>
        <dbReference type="SAM" id="MobiDB-lite"/>
    </source>
</evidence>
<dbReference type="PROSITE" id="PS51719">
    <property type="entry name" value="G_SEPTIN"/>
    <property type="match status" value="1"/>
</dbReference>
<dbReference type="EMBL" id="JANEYF010003374">
    <property type="protein sequence ID" value="KAJ8936836.1"/>
    <property type="molecule type" value="Genomic_DNA"/>
</dbReference>
<evidence type="ECO:0000313" key="3">
    <source>
        <dbReference type="EMBL" id="KAJ8936836.1"/>
    </source>
</evidence>
<accession>A0AAV8XDL7</accession>
<feature type="compositionally biased region" description="Basic and acidic residues" evidence="1">
    <location>
        <begin position="144"/>
        <end position="159"/>
    </location>
</feature>
<sequence>MLKLKKKVLDEIAEQGIRIYSLPECDSDEDEEYKEQVRQLKQAVPFAVCGANTLLEVRGRKVRGRLYPWGVVEVENPEHCDFIKLRTMLITHMQDLQEITQQVHYENYRSERLAKGVPPPKRNTIVDDKSSVVNEKDRILQEKEAELKTNARNDSRDAGQDATNAIK</sequence>
<dbReference type="InterPro" id="IPR030379">
    <property type="entry name" value="G_SEPTIN_dom"/>
</dbReference>
<dbReference type="GO" id="GO:0005525">
    <property type="term" value="F:GTP binding"/>
    <property type="evidence" value="ECO:0007669"/>
    <property type="project" value="InterPro"/>
</dbReference>
<gene>
    <name evidence="3" type="ORF">NQ314_012152</name>
</gene>
<evidence type="ECO:0000259" key="2">
    <source>
        <dbReference type="PROSITE" id="PS51719"/>
    </source>
</evidence>
<dbReference type="Proteomes" id="UP001162156">
    <property type="component" value="Unassembled WGS sequence"/>
</dbReference>
<dbReference type="Gene3D" id="3.40.50.300">
    <property type="entry name" value="P-loop containing nucleotide triphosphate hydrolases"/>
    <property type="match status" value="1"/>
</dbReference>
<dbReference type="FunFam" id="3.40.50.300:FF:005006">
    <property type="entry name" value="Predicted protein"/>
    <property type="match status" value="1"/>
</dbReference>
<keyword evidence="4" id="KW-1185">Reference proteome</keyword>
<dbReference type="Pfam" id="PF00735">
    <property type="entry name" value="Septin"/>
    <property type="match status" value="1"/>
</dbReference>
<comment type="caution">
    <text evidence="3">The sequence shown here is derived from an EMBL/GenBank/DDBJ whole genome shotgun (WGS) entry which is preliminary data.</text>
</comment>
<feature type="region of interest" description="Disordered" evidence="1">
    <location>
        <begin position="144"/>
        <end position="167"/>
    </location>
</feature>
<feature type="domain" description="Septin-type G" evidence="2">
    <location>
        <begin position="1"/>
        <end position="115"/>
    </location>
</feature>
<evidence type="ECO:0000313" key="4">
    <source>
        <dbReference type="Proteomes" id="UP001162156"/>
    </source>
</evidence>
<dbReference type="PANTHER" id="PTHR18884">
    <property type="entry name" value="SEPTIN"/>
    <property type="match status" value="1"/>
</dbReference>
<protein>
    <recommendedName>
        <fullName evidence="2">Septin-type G domain-containing protein</fullName>
    </recommendedName>
</protein>
<proteinExistence type="predicted"/>
<reference evidence="3" key="1">
    <citation type="journal article" date="2023" name="Insect Mol. Biol.">
        <title>Genome sequencing provides insights into the evolution of gene families encoding plant cell wall-degrading enzymes in longhorned beetles.</title>
        <authorList>
            <person name="Shin N.R."/>
            <person name="Okamura Y."/>
            <person name="Kirsch R."/>
            <person name="Pauchet Y."/>
        </authorList>
    </citation>
    <scope>NUCLEOTIDE SEQUENCE</scope>
    <source>
        <strain evidence="3">RBIC_L_NR</strain>
    </source>
</reference>
<name>A0AAV8XDL7_9CUCU</name>
<organism evidence="3 4">
    <name type="scientific">Rhamnusium bicolor</name>
    <dbReference type="NCBI Taxonomy" id="1586634"/>
    <lineage>
        <taxon>Eukaryota</taxon>
        <taxon>Metazoa</taxon>
        <taxon>Ecdysozoa</taxon>
        <taxon>Arthropoda</taxon>
        <taxon>Hexapoda</taxon>
        <taxon>Insecta</taxon>
        <taxon>Pterygota</taxon>
        <taxon>Neoptera</taxon>
        <taxon>Endopterygota</taxon>
        <taxon>Coleoptera</taxon>
        <taxon>Polyphaga</taxon>
        <taxon>Cucujiformia</taxon>
        <taxon>Chrysomeloidea</taxon>
        <taxon>Cerambycidae</taxon>
        <taxon>Lepturinae</taxon>
        <taxon>Rhagiini</taxon>
        <taxon>Rhamnusium</taxon>
    </lineage>
</organism>
<dbReference type="AlphaFoldDB" id="A0AAV8XDL7"/>